<evidence type="ECO:0000259" key="1">
    <source>
        <dbReference type="Pfam" id="PF14372"/>
    </source>
</evidence>
<organism evidence="2 3">
    <name type="scientific">Hordeum vulgare subsp. vulgare</name>
    <name type="common">Domesticated barley</name>
    <dbReference type="NCBI Taxonomy" id="112509"/>
    <lineage>
        <taxon>Eukaryota</taxon>
        <taxon>Viridiplantae</taxon>
        <taxon>Streptophyta</taxon>
        <taxon>Embryophyta</taxon>
        <taxon>Tracheophyta</taxon>
        <taxon>Spermatophyta</taxon>
        <taxon>Magnoliopsida</taxon>
        <taxon>Liliopsida</taxon>
        <taxon>Poales</taxon>
        <taxon>Poaceae</taxon>
        <taxon>BOP clade</taxon>
        <taxon>Pooideae</taxon>
        <taxon>Triticodae</taxon>
        <taxon>Triticeae</taxon>
        <taxon>Hordeinae</taxon>
        <taxon>Hordeum</taxon>
    </lineage>
</organism>
<dbReference type="PANTHER" id="PTHR23272">
    <property type="entry name" value="BED FINGER-RELATED"/>
    <property type="match status" value="1"/>
</dbReference>
<evidence type="ECO:0000313" key="2">
    <source>
        <dbReference type="EnsemblPlants" id="HORVU.MOREX.r3.5HG0451520.1.CDS1"/>
    </source>
</evidence>
<dbReference type="InterPro" id="IPR012337">
    <property type="entry name" value="RNaseH-like_sf"/>
</dbReference>
<feature type="domain" description="hAT-like transposase RNase-H fold" evidence="1">
    <location>
        <begin position="63"/>
        <end position="159"/>
    </location>
</feature>
<proteinExistence type="predicted"/>
<reference evidence="2" key="3">
    <citation type="submission" date="2022-01" db="UniProtKB">
        <authorList>
            <consortium name="EnsemblPlants"/>
        </authorList>
    </citation>
    <scope>IDENTIFICATION</scope>
    <source>
        <strain evidence="2">subsp. vulgare</strain>
    </source>
</reference>
<dbReference type="SMR" id="A0A8I6Y6W8"/>
<dbReference type="InterPro" id="IPR025525">
    <property type="entry name" value="hAT-like_transposase_RNase-H"/>
</dbReference>
<dbReference type="Pfam" id="PF14372">
    <property type="entry name" value="hAT-like_RNase-H"/>
    <property type="match status" value="1"/>
</dbReference>
<name>A0A8I6Y6W8_HORVV</name>
<protein>
    <recommendedName>
        <fullName evidence="1">hAT-like transposase RNase-H fold domain-containing protein</fullName>
    </recommendedName>
</protein>
<reference evidence="2" key="2">
    <citation type="submission" date="2020-10" db="EMBL/GenBank/DDBJ databases">
        <authorList>
            <person name="Scholz U."/>
            <person name="Mascher M."/>
            <person name="Fiebig A."/>
        </authorList>
    </citation>
    <scope>NUCLEOTIDE SEQUENCE [LARGE SCALE GENOMIC DNA]</scope>
    <source>
        <strain evidence="2">cv. Morex</strain>
    </source>
</reference>
<dbReference type="SUPFAM" id="SSF53098">
    <property type="entry name" value="Ribonuclease H-like"/>
    <property type="match status" value="1"/>
</dbReference>
<sequence>MPLRWNYTYLMLKAVIRDRVSFNGFINTNYGVEPLITNETWHVITTLTAFLELFYDATITLSGVYYPTSPLMVHTILDIVSHLKSYEGDGLLLNVVADMKTKYLKYWEHIPLLYAFAFILDPRAKLEEYRSAHNVLSASLSLDYTNNFNMARDKLYEVYGKYEQKYSGV</sequence>
<accession>A0A8I6Y6W8</accession>
<keyword evidence="3" id="KW-1185">Reference proteome</keyword>
<dbReference type="Proteomes" id="UP000011116">
    <property type="component" value="Chromosome 5H"/>
</dbReference>
<reference evidence="3" key="1">
    <citation type="journal article" date="2012" name="Nature">
        <title>A physical, genetic and functional sequence assembly of the barley genome.</title>
        <authorList>
            <consortium name="The International Barley Genome Sequencing Consortium"/>
            <person name="Mayer K.F."/>
            <person name="Waugh R."/>
            <person name="Brown J.W."/>
            <person name="Schulman A."/>
            <person name="Langridge P."/>
            <person name="Platzer M."/>
            <person name="Fincher G.B."/>
            <person name="Muehlbauer G.J."/>
            <person name="Sato K."/>
            <person name="Close T.J."/>
            <person name="Wise R.P."/>
            <person name="Stein N."/>
        </authorList>
    </citation>
    <scope>NUCLEOTIDE SEQUENCE [LARGE SCALE GENOMIC DNA]</scope>
    <source>
        <strain evidence="3">cv. Morex</strain>
    </source>
</reference>
<evidence type="ECO:0000313" key="3">
    <source>
        <dbReference type="Proteomes" id="UP000011116"/>
    </source>
</evidence>
<dbReference type="EnsemblPlants" id="HORVU.MOREX.r3.5HG0451520.1">
    <property type="protein sequence ID" value="HORVU.MOREX.r3.5HG0451520.1.CDS1"/>
    <property type="gene ID" value="HORVU.MOREX.r3.5HG0451520"/>
</dbReference>
<dbReference type="GO" id="GO:0003677">
    <property type="term" value="F:DNA binding"/>
    <property type="evidence" value="ECO:0007669"/>
    <property type="project" value="InterPro"/>
</dbReference>
<dbReference type="AlphaFoldDB" id="A0A8I6Y6W8"/>
<dbReference type="Gramene" id="HORVU.MOREX.r3.5HG0451520.1">
    <property type="protein sequence ID" value="HORVU.MOREX.r3.5HG0451520.1.CDS1"/>
    <property type="gene ID" value="HORVU.MOREX.r3.5HG0451520"/>
</dbReference>